<gene>
    <name evidence="2" type="ORF">A6J77_006125</name>
</gene>
<dbReference type="AlphaFoldDB" id="A0A2J9PNB9"/>
<evidence type="ECO:0000259" key="1">
    <source>
        <dbReference type="Pfam" id="PF13454"/>
    </source>
</evidence>
<sequence length="507" mass="58176">MQIAIVGLGVAGNGTLKALIDFKNQHPKQSLTIDIYDESTSLGSGFPYQEDDHKLVMNSYAKDLSIEADNPNDLLDWLSYHHKEYCNPGAFIPRAMYGDYLKDRMKHYLDNDHVHIHYQRIQDIQVVDQAGSHITGSQEKNYHYQLQTADGHWQNTIYNVVFLNIGHPPYADRYHLMGHSGYIHDPYPVKEKLAAIHPNKKIGIIGSGLTGLDVMRYLQYHYANQLARSITFFTRSTPFSSVKQGPYDGYIQATFNMDWIKNQQSAHNGYIPLDNILETFMGDMAVNNVDVKRVIDRYSSGSITQIRQELAHYDRDLHIFQIYAGIVTPYLPYIYMGMSVLDRNRYKQEYMPIFEHFRSQMIHEALEDIMQWYDEGKVTFHSKLADIKPCSDGGFELIFENGSSKHVDILVNAAGFESQLLPATQQVVFIKNMVNRDIFTPALDGGVLVTWPQGQVISQRYGTLDNLFLTGRWIMTTQYGNNNAQMSFAFGQQVAKQFLDRQVKAYK</sequence>
<dbReference type="EMBL" id="NBTM02000001">
    <property type="protein sequence ID" value="PNL91822.1"/>
    <property type="molecule type" value="Genomic_DNA"/>
</dbReference>
<dbReference type="InterPro" id="IPR036188">
    <property type="entry name" value="FAD/NAD-bd_sf"/>
</dbReference>
<accession>A0A2J9PNB9</accession>
<evidence type="ECO:0000313" key="2">
    <source>
        <dbReference type="EMBL" id="PNL91822.1"/>
    </source>
</evidence>
<organism evidence="2 3">
    <name type="scientific">Aerococcus viridans</name>
    <dbReference type="NCBI Taxonomy" id="1377"/>
    <lineage>
        <taxon>Bacteria</taxon>
        <taxon>Bacillati</taxon>
        <taxon>Bacillota</taxon>
        <taxon>Bacilli</taxon>
        <taxon>Lactobacillales</taxon>
        <taxon>Aerococcaceae</taxon>
        <taxon>Aerococcus</taxon>
    </lineage>
</organism>
<name>A0A2J9PNB9_9LACT</name>
<dbReference type="RefSeq" id="WP_083069087.1">
    <property type="nucleotide sequence ID" value="NZ_JALXKY010000001.1"/>
</dbReference>
<dbReference type="PANTHER" id="PTHR40254:SF1">
    <property type="entry name" value="BLR0577 PROTEIN"/>
    <property type="match status" value="1"/>
</dbReference>
<dbReference type="InterPro" id="IPR038732">
    <property type="entry name" value="HpyO/CreE_NAD-binding"/>
</dbReference>
<dbReference type="Gene3D" id="3.50.50.60">
    <property type="entry name" value="FAD/NAD(P)-binding domain"/>
    <property type="match status" value="1"/>
</dbReference>
<protein>
    <recommendedName>
        <fullName evidence="1">FAD-dependent urate hydroxylase HpyO/Asp monooxygenase CreE-like FAD/NAD(P)-binding domain-containing protein</fullName>
    </recommendedName>
</protein>
<dbReference type="Pfam" id="PF13454">
    <property type="entry name" value="NAD_binding_9"/>
    <property type="match status" value="1"/>
</dbReference>
<dbReference type="Proteomes" id="UP000192813">
    <property type="component" value="Unassembled WGS sequence"/>
</dbReference>
<comment type="caution">
    <text evidence="2">The sequence shown here is derived from an EMBL/GenBank/DDBJ whole genome shotgun (WGS) entry which is preliminary data.</text>
</comment>
<dbReference type="PANTHER" id="PTHR40254">
    <property type="entry name" value="BLR0577 PROTEIN"/>
    <property type="match status" value="1"/>
</dbReference>
<feature type="domain" description="FAD-dependent urate hydroxylase HpyO/Asp monooxygenase CreE-like FAD/NAD(P)-binding" evidence="1">
    <location>
        <begin position="4"/>
        <end position="139"/>
    </location>
</feature>
<reference evidence="3" key="1">
    <citation type="submission" date="2017-12" db="EMBL/GenBank/DDBJ databases">
        <title>FDA dAtabase for Regulatory Grade micrObial Sequences (FDA-ARGOS): Supporting development and validation of Infectious Disease Dx tests.</title>
        <authorList>
            <person name="Hoffmann M."/>
            <person name="Allard M."/>
            <person name="Evans P."/>
            <person name="Brown E."/>
            <person name="Tallon L."/>
            <person name="Sadzewicz L."/>
            <person name="Sengamalay N."/>
            <person name="Ott S."/>
            <person name="Godinez A."/>
            <person name="Nagaraj S."/>
            <person name="Vavikolanu K."/>
            <person name="Aluvathingal J."/>
            <person name="Nadendla S."/>
            <person name="Sichtig H."/>
        </authorList>
    </citation>
    <scope>NUCLEOTIDE SEQUENCE [LARGE SCALE GENOMIC DNA]</scope>
    <source>
        <strain evidence="3">FDAARGOS_249</strain>
    </source>
</reference>
<dbReference type="InterPro" id="IPR052189">
    <property type="entry name" value="L-asp_N-monooxygenase_NS-form"/>
</dbReference>
<evidence type="ECO:0000313" key="3">
    <source>
        <dbReference type="Proteomes" id="UP000192813"/>
    </source>
</evidence>
<dbReference type="SUPFAM" id="SSF51905">
    <property type="entry name" value="FAD/NAD(P)-binding domain"/>
    <property type="match status" value="1"/>
</dbReference>
<proteinExistence type="predicted"/>